<accession>A0A9X3CF77</accession>
<sequence>MSTITVVGAGWLGLPLCQNLALKGHNVYASRTTEEGKNELSSKGLQAFVSNLNEPASNGLSSILLSQQSEIVVGSFPPGFRKGNSTGYIDSWRNLIGQVRKSNAKKLIMISSTTVYPNLAEDMPEDAASLALAEQYDHFSDNARTMLQAEQLLIDSGLDYVILRCSGLIGPNRNPARFASKLKQISRSAPANMLHLQDAVGIATFAIENASNTILNATTPNCLSKAEFYPLAIEKAKLDNTVLPPIVDIPDKRILCNKLIALGYQFTFDNLPSALDDING</sequence>
<keyword evidence="3" id="KW-1185">Reference proteome</keyword>
<protein>
    <submittedName>
        <fullName evidence="2">NAD(P)H-binding protein</fullName>
    </submittedName>
</protein>
<gene>
    <name evidence="2" type="ORF">MD483_10930</name>
</gene>
<name>A0A9X3CF77_9VIBR</name>
<dbReference type="RefSeq" id="WP_265687702.1">
    <property type="nucleotide sequence ID" value="NZ_JAKRRX010000053.1"/>
</dbReference>
<dbReference type="AlphaFoldDB" id="A0A9X3CF77"/>
<comment type="caution">
    <text evidence="2">The sequence shown here is derived from an EMBL/GenBank/DDBJ whole genome shotgun (WGS) entry which is preliminary data.</text>
</comment>
<dbReference type="Proteomes" id="UP001155586">
    <property type="component" value="Unassembled WGS sequence"/>
</dbReference>
<feature type="domain" description="NAD(P)-binding" evidence="1">
    <location>
        <begin position="9"/>
        <end position="184"/>
    </location>
</feature>
<dbReference type="SUPFAM" id="SSF51735">
    <property type="entry name" value="NAD(P)-binding Rossmann-fold domains"/>
    <property type="match status" value="1"/>
</dbReference>
<dbReference type="Pfam" id="PF13460">
    <property type="entry name" value="NAD_binding_10"/>
    <property type="match status" value="1"/>
</dbReference>
<evidence type="ECO:0000259" key="1">
    <source>
        <dbReference type="Pfam" id="PF13460"/>
    </source>
</evidence>
<dbReference type="PANTHER" id="PTHR43162:SF1">
    <property type="entry name" value="PRESTALK A DIFFERENTIATION PROTEIN A"/>
    <property type="match status" value="1"/>
</dbReference>
<evidence type="ECO:0000313" key="2">
    <source>
        <dbReference type="EMBL" id="MCW8334334.1"/>
    </source>
</evidence>
<dbReference type="EMBL" id="JAKRRX010000053">
    <property type="protein sequence ID" value="MCW8334334.1"/>
    <property type="molecule type" value="Genomic_DNA"/>
</dbReference>
<organism evidence="2 3">
    <name type="scientific">Vibrio paucivorans</name>
    <dbReference type="NCBI Taxonomy" id="2829489"/>
    <lineage>
        <taxon>Bacteria</taxon>
        <taxon>Pseudomonadati</taxon>
        <taxon>Pseudomonadota</taxon>
        <taxon>Gammaproteobacteria</taxon>
        <taxon>Vibrionales</taxon>
        <taxon>Vibrionaceae</taxon>
        <taxon>Vibrio</taxon>
    </lineage>
</organism>
<evidence type="ECO:0000313" key="3">
    <source>
        <dbReference type="Proteomes" id="UP001155586"/>
    </source>
</evidence>
<proteinExistence type="predicted"/>
<dbReference type="InterPro" id="IPR051604">
    <property type="entry name" value="Ergot_Alk_Oxidoreductase"/>
</dbReference>
<dbReference type="InterPro" id="IPR016040">
    <property type="entry name" value="NAD(P)-bd_dom"/>
</dbReference>
<reference evidence="2" key="1">
    <citation type="submission" date="2022-02" db="EMBL/GenBank/DDBJ databases">
        <title>Vibrio sp. nov., a new bacterium isolated from Bohai sea, China.</title>
        <authorList>
            <person name="Yuan Y."/>
        </authorList>
    </citation>
    <scope>NUCLEOTIDE SEQUENCE</scope>
    <source>
        <strain evidence="2">DBSS07</strain>
    </source>
</reference>
<dbReference type="InterPro" id="IPR036291">
    <property type="entry name" value="NAD(P)-bd_dom_sf"/>
</dbReference>
<dbReference type="Gene3D" id="3.40.50.720">
    <property type="entry name" value="NAD(P)-binding Rossmann-like Domain"/>
    <property type="match status" value="1"/>
</dbReference>
<dbReference type="PANTHER" id="PTHR43162">
    <property type="match status" value="1"/>
</dbReference>